<feature type="domain" description="Glucosamine/galactosamine-6-phosphate isomerase" evidence="8">
    <location>
        <begin position="9"/>
        <end position="250"/>
    </location>
</feature>
<gene>
    <name evidence="7 9" type="primary">pgl</name>
    <name evidence="9" type="ORF">ACFQY8_02700</name>
</gene>
<dbReference type="PROSITE" id="PS01161">
    <property type="entry name" value="GLC_GALNAC_ISOMERASE"/>
    <property type="match status" value="1"/>
</dbReference>
<dbReference type="EC" id="3.1.1.31" evidence="5 7"/>
<evidence type="ECO:0000256" key="7">
    <source>
        <dbReference type="RuleBase" id="RU365095"/>
    </source>
</evidence>
<evidence type="ECO:0000256" key="1">
    <source>
        <dbReference type="ARBA" id="ARBA00000832"/>
    </source>
</evidence>
<dbReference type="SUPFAM" id="SSF100950">
    <property type="entry name" value="NagB/RpiA/CoA transferase-like"/>
    <property type="match status" value="1"/>
</dbReference>
<evidence type="ECO:0000256" key="2">
    <source>
        <dbReference type="ARBA" id="ARBA00002681"/>
    </source>
</evidence>
<keyword evidence="10" id="KW-1185">Reference proteome</keyword>
<dbReference type="EMBL" id="JBHTHQ010000013">
    <property type="protein sequence ID" value="MFD0704659.1"/>
    <property type="molecule type" value="Genomic_DNA"/>
</dbReference>
<keyword evidence="7 9" id="KW-0378">Hydrolase</keyword>
<dbReference type="InterPro" id="IPR006148">
    <property type="entry name" value="Glc/Gal-6P_isomerase"/>
</dbReference>
<evidence type="ECO:0000256" key="6">
    <source>
        <dbReference type="ARBA" id="ARBA00020337"/>
    </source>
</evidence>
<sequence>MRNIMVYDTEELLIQTVGARLLLRISDLLTAQERVDVALTGGGDGIEVLTDANNSPLARAVDFSRVHFWWGDERFVPAHDKDRNALQAREAWLDNLVDSGKLPEENIHEMPAEKRSAEEVAHATDAENEDILEIASREYQAELERELGKNGHLDLALFGVGPDGHFASLFPGHKQIYVTDPELKVLGVAHSPKLPPLRVTLSVPFIRQTDFVWVFASGERKSEAIGRAMYEMNNHHVPSSFAMGAEETLWMVDKAAASNLA</sequence>
<dbReference type="InterPro" id="IPR037171">
    <property type="entry name" value="NagB/RpiA_transferase-like"/>
</dbReference>
<comment type="caution">
    <text evidence="9">The sequence shown here is derived from an EMBL/GenBank/DDBJ whole genome shotgun (WGS) entry which is preliminary data.</text>
</comment>
<organism evidence="9 10">
    <name type="scientific">Alloscardovia venturai</name>
    <dbReference type="NCBI Taxonomy" id="1769421"/>
    <lineage>
        <taxon>Bacteria</taxon>
        <taxon>Bacillati</taxon>
        <taxon>Actinomycetota</taxon>
        <taxon>Actinomycetes</taxon>
        <taxon>Bifidobacteriales</taxon>
        <taxon>Bifidobacteriaceae</taxon>
        <taxon>Alloscardovia</taxon>
    </lineage>
</organism>
<protein>
    <recommendedName>
        <fullName evidence="6 7">6-phosphogluconolactonase</fullName>
        <shortName evidence="7">6PGL</shortName>
        <ecNumber evidence="5 7">3.1.1.31</ecNumber>
    </recommendedName>
</protein>
<dbReference type="InterPro" id="IPR005900">
    <property type="entry name" value="6-phosphogluconolactonase_DevB"/>
</dbReference>
<dbReference type="InterPro" id="IPR018321">
    <property type="entry name" value="Glucosamine6P_isomerase_CS"/>
</dbReference>
<dbReference type="PANTHER" id="PTHR11054:SF0">
    <property type="entry name" value="6-PHOSPHOGLUCONOLACTONASE"/>
    <property type="match status" value="1"/>
</dbReference>
<reference evidence="10" key="1">
    <citation type="journal article" date="2019" name="Int. J. Syst. Evol. Microbiol.">
        <title>The Global Catalogue of Microorganisms (GCM) 10K type strain sequencing project: providing services to taxonomists for standard genome sequencing and annotation.</title>
        <authorList>
            <consortium name="The Broad Institute Genomics Platform"/>
            <consortium name="The Broad Institute Genome Sequencing Center for Infectious Disease"/>
            <person name="Wu L."/>
            <person name="Ma J."/>
        </authorList>
    </citation>
    <scope>NUCLEOTIDE SEQUENCE [LARGE SCALE GENOMIC DNA]</scope>
    <source>
        <strain evidence="10">CCM 8604</strain>
    </source>
</reference>
<evidence type="ECO:0000256" key="4">
    <source>
        <dbReference type="ARBA" id="ARBA00010662"/>
    </source>
</evidence>
<name>A0ABW2Y5A9_9BIFI</name>
<evidence type="ECO:0000313" key="9">
    <source>
        <dbReference type="EMBL" id="MFD0704659.1"/>
    </source>
</evidence>
<comment type="catalytic activity">
    <reaction evidence="1 7">
        <text>6-phospho-D-glucono-1,5-lactone + H2O = 6-phospho-D-gluconate + H(+)</text>
        <dbReference type="Rhea" id="RHEA:12556"/>
        <dbReference type="ChEBI" id="CHEBI:15377"/>
        <dbReference type="ChEBI" id="CHEBI:15378"/>
        <dbReference type="ChEBI" id="CHEBI:57955"/>
        <dbReference type="ChEBI" id="CHEBI:58759"/>
        <dbReference type="EC" id="3.1.1.31"/>
    </reaction>
</comment>
<comment type="function">
    <text evidence="2 7">Hydrolysis of 6-phosphogluconolactone to 6-phosphogluconate.</text>
</comment>
<dbReference type="Proteomes" id="UP001597036">
    <property type="component" value="Unassembled WGS sequence"/>
</dbReference>
<evidence type="ECO:0000256" key="5">
    <source>
        <dbReference type="ARBA" id="ARBA00013198"/>
    </source>
</evidence>
<dbReference type="GO" id="GO:0017057">
    <property type="term" value="F:6-phosphogluconolactonase activity"/>
    <property type="evidence" value="ECO:0007669"/>
    <property type="project" value="UniProtKB-EC"/>
</dbReference>
<dbReference type="NCBIfam" id="TIGR01198">
    <property type="entry name" value="pgl"/>
    <property type="match status" value="1"/>
</dbReference>
<dbReference type="CDD" id="cd01400">
    <property type="entry name" value="6PGL"/>
    <property type="match status" value="1"/>
</dbReference>
<dbReference type="PANTHER" id="PTHR11054">
    <property type="entry name" value="6-PHOSPHOGLUCONOLACTONASE"/>
    <property type="match status" value="1"/>
</dbReference>
<dbReference type="InterPro" id="IPR039104">
    <property type="entry name" value="6PGL"/>
</dbReference>
<evidence type="ECO:0000256" key="3">
    <source>
        <dbReference type="ARBA" id="ARBA00004961"/>
    </source>
</evidence>
<comment type="pathway">
    <text evidence="3 7">Carbohydrate degradation; pentose phosphate pathway; D-ribulose 5-phosphate from D-glucose 6-phosphate (oxidative stage): step 2/3.</text>
</comment>
<dbReference type="RefSeq" id="WP_377938360.1">
    <property type="nucleotide sequence ID" value="NZ_JBHTHQ010000013.1"/>
</dbReference>
<comment type="similarity">
    <text evidence="4 7">Belongs to the glucosamine/galactosamine-6-phosphate isomerase family. 6-phosphogluconolactonase subfamily.</text>
</comment>
<dbReference type="Gene3D" id="3.40.50.1360">
    <property type="match status" value="1"/>
</dbReference>
<proteinExistence type="inferred from homology"/>
<dbReference type="Pfam" id="PF01182">
    <property type="entry name" value="Glucosamine_iso"/>
    <property type="match status" value="1"/>
</dbReference>
<evidence type="ECO:0000259" key="8">
    <source>
        <dbReference type="Pfam" id="PF01182"/>
    </source>
</evidence>
<accession>A0ABW2Y5A9</accession>
<evidence type="ECO:0000313" key="10">
    <source>
        <dbReference type="Proteomes" id="UP001597036"/>
    </source>
</evidence>